<dbReference type="InterPro" id="IPR024956">
    <property type="entry name" value="tRNAHis_GuaTrfase_cat"/>
</dbReference>
<dbReference type="PIRSF" id="PIRSF028980">
    <property type="entry name" value="tRNAHis_guanylyltransferase"/>
    <property type="match status" value="1"/>
</dbReference>
<dbReference type="EC" id="2.7.7.79" evidence="3 14"/>
<reference evidence="20 21" key="1">
    <citation type="submission" date="2016-03" db="EMBL/GenBank/DDBJ databases">
        <authorList>
            <person name="Ploux O."/>
        </authorList>
    </citation>
    <scope>NUCLEOTIDE SEQUENCE [LARGE SCALE GENOMIC DNA]</scope>
    <source>
        <strain evidence="20 21">UAMH 11012</strain>
    </source>
</reference>
<comment type="catalytic activity">
    <reaction evidence="13 14">
        <text>a 5'-end ribonucleotide-tRNA(His) + GTP + ATP + H2O = a 5'-end phospho-guanosine-ribonucleotide-tRNA(His) + AMP + 2 diphosphate + H(+)</text>
        <dbReference type="Rhea" id="RHEA:54564"/>
        <dbReference type="Rhea" id="RHEA-COMP:14193"/>
        <dbReference type="Rhea" id="RHEA-COMP:14917"/>
        <dbReference type="ChEBI" id="CHEBI:15377"/>
        <dbReference type="ChEBI" id="CHEBI:15378"/>
        <dbReference type="ChEBI" id="CHEBI:30616"/>
        <dbReference type="ChEBI" id="CHEBI:33019"/>
        <dbReference type="ChEBI" id="CHEBI:37565"/>
        <dbReference type="ChEBI" id="CHEBI:138282"/>
        <dbReference type="ChEBI" id="CHEBI:141847"/>
        <dbReference type="ChEBI" id="CHEBI:456215"/>
        <dbReference type="EC" id="2.7.7.79"/>
    </reaction>
</comment>
<dbReference type="GO" id="GO:0005525">
    <property type="term" value="F:GTP binding"/>
    <property type="evidence" value="ECO:0007669"/>
    <property type="project" value="UniProtKB-UniRule"/>
</dbReference>
<name>A0A1L7WRS1_9HELO</name>
<gene>
    <name evidence="20" type="ORF">PAC_05362</name>
</gene>
<evidence type="ECO:0000256" key="15">
    <source>
        <dbReference type="PIRSR" id="PIRSR028980-1"/>
    </source>
</evidence>
<accession>A0A1L7WRS1</accession>
<keyword evidence="6 14" id="KW-0819">tRNA processing</keyword>
<dbReference type="InterPro" id="IPR007537">
    <property type="entry name" value="tRNAHis_GuaTrfase_Thg1"/>
</dbReference>
<evidence type="ECO:0000259" key="18">
    <source>
        <dbReference type="Pfam" id="PF04446"/>
    </source>
</evidence>
<dbReference type="Pfam" id="PF14413">
    <property type="entry name" value="Thg1C"/>
    <property type="match status" value="1"/>
</dbReference>
<protein>
    <recommendedName>
        <fullName evidence="4 14">tRNA(His) guanylyltransferase</fullName>
        <ecNumber evidence="3 14">2.7.7.79</ecNumber>
    </recommendedName>
    <alternativeName>
        <fullName evidence="12 14">tRNA-histidine guanylyltransferase</fullName>
    </alternativeName>
</protein>
<feature type="region of interest" description="Disordered" evidence="17">
    <location>
        <begin position="226"/>
        <end position="256"/>
    </location>
</feature>
<sequence length="289" mass="33335">MANSKYEYVKAFEQPDLLIPNTWIVVRIDGRGFHKFSNKYAFEKPNDRRALDLMNAAAKAVMTELPDIVIAYGISDEYSFVFHKSCVLFERRSSKLVTTIVSTFTAYYVHLWSTFFPDMPLTPPLPSFDGRAVQYPSIQNLRDYMSWRQVDCHINNLYNTTFWALIQSGGVDAKSAEKELAGSLAADKNEILFSRFKINYNNVPEIYKKGSVVLRDYELVEPGTVSEVEEDSAKTAEQAELSKTQEEKEKKRRAKARITVQHVDIIKDEFWERRPWLLSNKPGKIPKEP</sequence>
<evidence type="ECO:0000256" key="10">
    <source>
        <dbReference type="ARBA" id="ARBA00022842"/>
    </source>
</evidence>
<comment type="function">
    <text evidence="1 14">Adds a GMP to the 5'-end of tRNA(His) after transcription and RNase P cleavage.</text>
</comment>
<evidence type="ECO:0000256" key="6">
    <source>
        <dbReference type="ARBA" id="ARBA00022694"/>
    </source>
</evidence>
<dbReference type="AlphaFoldDB" id="A0A1L7WRS1"/>
<feature type="binding site" evidence="16">
    <location>
        <position position="76"/>
    </location>
    <ligand>
        <name>Mg(2+)</name>
        <dbReference type="ChEBI" id="CHEBI:18420"/>
        <label>2</label>
        <note>catalytic</note>
    </ligand>
</feature>
<keyword evidence="11 14" id="KW-0342">GTP-binding</keyword>
<evidence type="ECO:0000256" key="13">
    <source>
        <dbReference type="ARBA" id="ARBA00047281"/>
    </source>
</evidence>
<keyword evidence="5 14" id="KW-0808">Transferase</keyword>
<feature type="binding site" evidence="16">
    <location>
        <position position="29"/>
    </location>
    <ligand>
        <name>Mg(2+)</name>
        <dbReference type="ChEBI" id="CHEBI:18420"/>
        <label>1</label>
        <note>catalytic</note>
    </ligand>
</feature>
<evidence type="ECO:0000256" key="17">
    <source>
        <dbReference type="SAM" id="MobiDB-lite"/>
    </source>
</evidence>
<keyword evidence="9 14" id="KW-0547">Nucleotide-binding</keyword>
<evidence type="ECO:0000256" key="16">
    <source>
        <dbReference type="PIRSR" id="PIRSR028980-2"/>
    </source>
</evidence>
<feature type="binding site" evidence="15">
    <location>
        <begin position="75"/>
        <end position="76"/>
    </location>
    <ligand>
        <name>GTP</name>
        <dbReference type="ChEBI" id="CHEBI:37565"/>
    </ligand>
</feature>
<dbReference type="GO" id="GO:0006400">
    <property type="term" value="P:tRNA modification"/>
    <property type="evidence" value="ECO:0007669"/>
    <property type="project" value="UniProtKB-UniRule"/>
</dbReference>
<evidence type="ECO:0000256" key="9">
    <source>
        <dbReference type="ARBA" id="ARBA00022741"/>
    </source>
</evidence>
<dbReference type="InterPro" id="IPR038469">
    <property type="entry name" value="tRNAHis_GuaTrfase_Thg1_sf"/>
</dbReference>
<keyword evidence="21" id="KW-1185">Reference proteome</keyword>
<feature type="binding site" evidence="15">
    <location>
        <begin position="29"/>
        <end position="34"/>
    </location>
    <ligand>
        <name>GTP</name>
        <dbReference type="ChEBI" id="CHEBI:37565"/>
    </ligand>
</feature>
<dbReference type="GO" id="GO:0000287">
    <property type="term" value="F:magnesium ion binding"/>
    <property type="evidence" value="ECO:0007669"/>
    <property type="project" value="UniProtKB-UniRule"/>
</dbReference>
<feature type="binding site" evidence="16">
    <location>
        <position position="30"/>
    </location>
    <ligand>
        <name>Mg(2+)</name>
        <dbReference type="ChEBI" id="CHEBI:18420"/>
        <label>1</label>
        <note>catalytic</note>
    </ligand>
</feature>
<dbReference type="FunFam" id="3.30.70.3000:FF:000001">
    <property type="entry name" value="tRNA(His) guanylyltransferase"/>
    <property type="match status" value="1"/>
</dbReference>
<feature type="binding site" evidence="16">
    <location>
        <position position="29"/>
    </location>
    <ligand>
        <name>Mg(2+)</name>
        <dbReference type="ChEBI" id="CHEBI:18420"/>
        <label>2</label>
        <note>catalytic</note>
    </ligand>
</feature>
<dbReference type="GO" id="GO:0042802">
    <property type="term" value="F:identical protein binding"/>
    <property type="evidence" value="ECO:0007669"/>
    <property type="project" value="EnsemblFungi"/>
</dbReference>
<organism evidence="20 21">
    <name type="scientific">Phialocephala subalpina</name>
    <dbReference type="NCBI Taxonomy" id="576137"/>
    <lineage>
        <taxon>Eukaryota</taxon>
        <taxon>Fungi</taxon>
        <taxon>Dikarya</taxon>
        <taxon>Ascomycota</taxon>
        <taxon>Pezizomycotina</taxon>
        <taxon>Leotiomycetes</taxon>
        <taxon>Helotiales</taxon>
        <taxon>Mollisiaceae</taxon>
        <taxon>Phialocephala</taxon>
        <taxon>Phialocephala fortinii species complex</taxon>
    </lineage>
</organism>
<evidence type="ECO:0000256" key="14">
    <source>
        <dbReference type="PIRNR" id="PIRNR028980"/>
    </source>
</evidence>
<dbReference type="InterPro" id="IPR025845">
    <property type="entry name" value="Thg1_C_dom"/>
</dbReference>
<evidence type="ECO:0000256" key="2">
    <source>
        <dbReference type="ARBA" id="ARBA00010113"/>
    </source>
</evidence>
<evidence type="ECO:0000256" key="5">
    <source>
        <dbReference type="ARBA" id="ARBA00022679"/>
    </source>
</evidence>
<dbReference type="EMBL" id="FJOG01000006">
    <property type="protein sequence ID" value="CZR55474.1"/>
    <property type="molecule type" value="Genomic_DNA"/>
</dbReference>
<dbReference type="Pfam" id="PF04446">
    <property type="entry name" value="Thg1"/>
    <property type="match status" value="1"/>
</dbReference>
<evidence type="ECO:0000256" key="11">
    <source>
        <dbReference type="ARBA" id="ARBA00023134"/>
    </source>
</evidence>
<evidence type="ECO:0000313" key="20">
    <source>
        <dbReference type="EMBL" id="CZR55474.1"/>
    </source>
</evidence>
<evidence type="ECO:0000256" key="1">
    <source>
        <dbReference type="ARBA" id="ARBA00002939"/>
    </source>
</evidence>
<dbReference type="GO" id="GO:0008193">
    <property type="term" value="F:tRNA guanylyltransferase activity"/>
    <property type="evidence" value="ECO:0007669"/>
    <property type="project" value="UniProtKB-UniRule"/>
</dbReference>
<comment type="cofactor">
    <cofactor evidence="16">
        <name>Mg(2+)</name>
        <dbReference type="ChEBI" id="CHEBI:18420"/>
    </cofactor>
    <text evidence="16">Binds 2 magnesium ions per subunit.</text>
</comment>
<dbReference type="STRING" id="576137.A0A1L7WRS1"/>
<proteinExistence type="inferred from homology"/>
<evidence type="ECO:0000259" key="19">
    <source>
        <dbReference type="Pfam" id="PF14413"/>
    </source>
</evidence>
<evidence type="ECO:0000256" key="3">
    <source>
        <dbReference type="ARBA" id="ARBA00012511"/>
    </source>
</evidence>
<feature type="domain" description="Thg1 C-terminal" evidence="19">
    <location>
        <begin position="139"/>
        <end position="267"/>
    </location>
</feature>
<dbReference type="Gene3D" id="3.30.70.3000">
    <property type="match status" value="1"/>
</dbReference>
<keyword evidence="10 14" id="KW-0460">Magnesium</keyword>
<dbReference type="Proteomes" id="UP000184330">
    <property type="component" value="Unassembled WGS sequence"/>
</dbReference>
<keyword evidence="8 14" id="KW-0479">Metal-binding</keyword>
<comment type="similarity">
    <text evidence="2 14">Belongs to the tRNA(His) guanylyltransferase family.</text>
</comment>
<evidence type="ECO:0000256" key="7">
    <source>
        <dbReference type="ARBA" id="ARBA00022695"/>
    </source>
</evidence>
<evidence type="ECO:0000256" key="4">
    <source>
        <dbReference type="ARBA" id="ARBA00015443"/>
    </source>
</evidence>
<dbReference type="PANTHER" id="PTHR12729">
    <property type="entry name" value="TRNA(HIS) GUANYLYLTRANSFERASE-RELATED"/>
    <property type="match status" value="1"/>
</dbReference>
<feature type="domain" description="tRNAHis guanylyltransferase catalytic" evidence="18">
    <location>
        <begin position="6"/>
        <end position="136"/>
    </location>
</feature>
<dbReference type="OrthoDB" id="62560at2759"/>
<dbReference type="PANTHER" id="PTHR12729:SF6">
    <property type="entry name" value="TRNA(HIS) GUANYLYLTRANSFERASE-RELATED"/>
    <property type="match status" value="1"/>
</dbReference>
<feature type="binding site" evidence="16">
    <location>
        <position position="76"/>
    </location>
    <ligand>
        <name>Mg(2+)</name>
        <dbReference type="ChEBI" id="CHEBI:18420"/>
        <label>1</label>
        <note>catalytic</note>
    </ligand>
</feature>
<evidence type="ECO:0000313" key="21">
    <source>
        <dbReference type="Proteomes" id="UP000184330"/>
    </source>
</evidence>
<evidence type="ECO:0000256" key="12">
    <source>
        <dbReference type="ARBA" id="ARBA00032480"/>
    </source>
</evidence>
<evidence type="ECO:0000256" key="8">
    <source>
        <dbReference type="ARBA" id="ARBA00022723"/>
    </source>
</evidence>
<keyword evidence="7 14" id="KW-0548">Nucleotidyltransferase</keyword>